<evidence type="ECO:0000313" key="2">
    <source>
        <dbReference type="EMBL" id="AEG17597.1"/>
    </source>
</evidence>
<dbReference type="STRING" id="868131.MSWAN_0559"/>
<dbReference type="RefSeq" id="WP_013825099.1">
    <property type="nucleotide sequence ID" value="NC_015574.1"/>
</dbReference>
<protein>
    <submittedName>
        <fullName evidence="2">NurA domain-containing protein</fullName>
    </submittedName>
</protein>
<dbReference type="AlphaFoldDB" id="F6D562"/>
<dbReference type="OrthoDB" id="33831at2157"/>
<organism evidence="2 3">
    <name type="scientific">Methanobacterium paludis (strain DSM 25820 / JCM 18151 / SWAN1)</name>
    <dbReference type="NCBI Taxonomy" id="868131"/>
    <lineage>
        <taxon>Archaea</taxon>
        <taxon>Methanobacteriati</taxon>
        <taxon>Methanobacteriota</taxon>
        <taxon>Methanomada group</taxon>
        <taxon>Methanobacteria</taxon>
        <taxon>Methanobacteriales</taxon>
        <taxon>Methanobacteriaceae</taxon>
        <taxon>Methanobacterium</taxon>
    </lineage>
</organism>
<dbReference type="Proteomes" id="UP000009231">
    <property type="component" value="Chromosome"/>
</dbReference>
<dbReference type="SMART" id="SM00933">
    <property type="entry name" value="NurA"/>
    <property type="match status" value="1"/>
</dbReference>
<evidence type="ECO:0000259" key="1">
    <source>
        <dbReference type="SMART" id="SM00933"/>
    </source>
</evidence>
<gene>
    <name evidence="2" type="ordered locus">MSWAN_0559</name>
</gene>
<dbReference type="HOGENOM" id="CLU_056881_0_0_2"/>
<reference evidence="2 3" key="1">
    <citation type="journal article" date="2014" name="Int. J. Syst. Evol. Microbiol.">
        <title>Methanobacterium paludis sp. nov. and a novel strain of Methanobacterium lacus isolated from northern peatlands.</title>
        <authorList>
            <person name="Cadillo-Quiroz H."/>
            <person name="Brauer S.L."/>
            <person name="Goodson N."/>
            <person name="Yavitt J.B."/>
            <person name="Zinder S.H."/>
        </authorList>
    </citation>
    <scope>NUCLEOTIDE SEQUENCE [LARGE SCALE GENOMIC DNA]</scope>
    <source>
        <strain evidence="3">DSM 25820 / JCM 18151 / SWAN1</strain>
    </source>
</reference>
<sequence>MLDSLYEKTLENKDNIKESIEIFLGNINVDPSISWRNYPITETDIDVTISAGDGSINKKKFLDFIFYVIDAECLVYNKGIKTIESSEVNIIPHHRYVEDRLRSYMGIFEIKNALRAFEQHDVDLLLFDGSILGNLIRPFPLQKELQNQVKEKIKVKYLPMLEKELKHSKSGICSSKFFKLMENDFKNKIESMIYLENLESLLIISKLLMRKEKVVAISKTSTNNDYFDCEIPDMAIFDKFKKEGYSEPKYLNVSKRVKRDFPVCNGFFRSLTFTIFYARLEDHKNILKFELPYKATEDEIKNILSVIKGNSVEGYPYLLKKAHNDVVIRKTDIERLSKIIGFLEKSGREML</sequence>
<accession>F6D562</accession>
<dbReference type="EMBL" id="CP002772">
    <property type="protein sequence ID" value="AEG17597.1"/>
    <property type="molecule type" value="Genomic_DNA"/>
</dbReference>
<dbReference type="KEGG" id="mew:MSWAN_0559"/>
<keyword evidence="3" id="KW-1185">Reference proteome</keyword>
<evidence type="ECO:0000313" key="3">
    <source>
        <dbReference type="Proteomes" id="UP000009231"/>
    </source>
</evidence>
<dbReference type="GeneID" id="10668047"/>
<dbReference type="InterPro" id="IPR018977">
    <property type="entry name" value="NurA_domain"/>
</dbReference>
<proteinExistence type="predicted"/>
<dbReference type="Pfam" id="PF09376">
    <property type="entry name" value="NurA"/>
    <property type="match status" value="1"/>
</dbReference>
<dbReference type="eggNOG" id="arCOG00367">
    <property type="taxonomic scope" value="Archaea"/>
</dbReference>
<feature type="domain" description="NurA" evidence="1">
    <location>
        <begin position="47"/>
        <end position="328"/>
    </location>
</feature>
<name>F6D562_METPW</name>